<dbReference type="AlphaFoldDB" id="A0A0F5VFK1"/>
<evidence type="ECO:0000256" key="1">
    <source>
        <dbReference type="ARBA" id="ARBA00009437"/>
    </source>
</evidence>
<accession>A0A0F5VFK1</accession>
<dbReference type="Gene3D" id="1.10.10.10">
    <property type="entry name" value="Winged helix-like DNA-binding domain superfamily/Winged helix DNA-binding domain"/>
    <property type="match status" value="1"/>
</dbReference>
<dbReference type="SUPFAM" id="SSF46785">
    <property type="entry name" value="Winged helix' DNA-binding domain"/>
    <property type="match status" value="1"/>
</dbReference>
<keyword evidence="2" id="KW-0805">Transcription regulation</keyword>
<dbReference type="Pfam" id="PF00126">
    <property type="entry name" value="HTH_1"/>
    <property type="match status" value="1"/>
</dbReference>
<comment type="caution">
    <text evidence="6">The sequence shown here is derived from an EMBL/GenBank/DDBJ whole genome shotgun (WGS) entry which is preliminary data.</text>
</comment>
<dbReference type="Gene3D" id="3.40.190.290">
    <property type="match status" value="1"/>
</dbReference>
<keyword evidence="7" id="KW-1185">Reference proteome</keyword>
<dbReference type="PATRIC" id="fig|265726.11.peg.1986"/>
<evidence type="ECO:0000256" key="2">
    <source>
        <dbReference type="ARBA" id="ARBA00023015"/>
    </source>
</evidence>
<dbReference type="InterPro" id="IPR036390">
    <property type="entry name" value="WH_DNA-bd_sf"/>
</dbReference>
<proteinExistence type="inferred from homology"/>
<dbReference type="InterPro" id="IPR000847">
    <property type="entry name" value="LysR_HTH_N"/>
</dbReference>
<dbReference type="OrthoDB" id="9815676at2"/>
<dbReference type="STRING" id="265726.KY46_03205"/>
<reference evidence="6 7" key="1">
    <citation type="submission" date="2014-12" db="EMBL/GenBank/DDBJ databases">
        <title>Mercury Reductase activity and rhizosphere competence traits in the genome of root associated Photobacterium halotolerans MELD1.</title>
        <authorList>
            <person name="Mathew D.C."/>
            <person name="Huang C.-C."/>
        </authorList>
    </citation>
    <scope>NUCLEOTIDE SEQUENCE [LARGE SCALE GENOMIC DNA]</scope>
    <source>
        <strain evidence="6 7">MELD1</strain>
    </source>
</reference>
<feature type="domain" description="HTH lysR-type" evidence="5">
    <location>
        <begin position="1"/>
        <end position="59"/>
    </location>
</feature>
<organism evidence="6 7">
    <name type="scientific">Photobacterium halotolerans</name>
    <dbReference type="NCBI Taxonomy" id="265726"/>
    <lineage>
        <taxon>Bacteria</taxon>
        <taxon>Pseudomonadati</taxon>
        <taxon>Pseudomonadota</taxon>
        <taxon>Gammaproteobacteria</taxon>
        <taxon>Vibrionales</taxon>
        <taxon>Vibrionaceae</taxon>
        <taxon>Photobacterium</taxon>
    </lineage>
</organism>
<sequence>MDKLRSLEIFLATCDGESFAAAARTCNTDPSTVSKAISRLEAQLGLTLFQRSTRQLRITDAGQRYADTVRKMILDLTVCEDELKHLNDSPSGILRISSAVCYGHLYLRPLLQAFCQRYPAIQLDLEISDLHADIIENHIDVALRTGYVKDSRLVARRLSPMDFLVCASPDYLAAQGIPKSANDFHQHSWIGFRIQETQQLQPIFLPDAQGEYVPYELKRTHITDDGEAMAGMCADGLGFAQLPHFLAKQGLNNGSLVSLYPYFRPPQPDNGVFAIYPKREYLPAKVSVFIEFMTTSLAAMGESTNHTWAENWTPLVGGSRSLIGGDHPG</sequence>
<dbReference type="GO" id="GO:0003700">
    <property type="term" value="F:DNA-binding transcription factor activity"/>
    <property type="evidence" value="ECO:0007669"/>
    <property type="project" value="InterPro"/>
</dbReference>
<comment type="similarity">
    <text evidence="1">Belongs to the LysR transcriptional regulatory family.</text>
</comment>
<dbReference type="PANTHER" id="PTHR30537">
    <property type="entry name" value="HTH-TYPE TRANSCRIPTIONAL REGULATOR"/>
    <property type="match status" value="1"/>
</dbReference>
<evidence type="ECO:0000256" key="3">
    <source>
        <dbReference type="ARBA" id="ARBA00023125"/>
    </source>
</evidence>
<dbReference type="GO" id="GO:0043565">
    <property type="term" value="F:sequence-specific DNA binding"/>
    <property type="evidence" value="ECO:0007669"/>
    <property type="project" value="TreeGrafter"/>
</dbReference>
<dbReference type="EMBL" id="JWYV01000002">
    <property type="protein sequence ID" value="KKD00838.1"/>
    <property type="molecule type" value="Genomic_DNA"/>
</dbReference>
<dbReference type="GO" id="GO:0006351">
    <property type="term" value="P:DNA-templated transcription"/>
    <property type="evidence" value="ECO:0007669"/>
    <property type="project" value="TreeGrafter"/>
</dbReference>
<dbReference type="FunFam" id="1.10.10.10:FF:000001">
    <property type="entry name" value="LysR family transcriptional regulator"/>
    <property type="match status" value="1"/>
</dbReference>
<name>A0A0F5VFK1_9GAMM</name>
<dbReference type="SUPFAM" id="SSF53850">
    <property type="entry name" value="Periplasmic binding protein-like II"/>
    <property type="match status" value="1"/>
</dbReference>
<evidence type="ECO:0000256" key="4">
    <source>
        <dbReference type="ARBA" id="ARBA00023163"/>
    </source>
</evidence>
<dbReference type="InterPro" id="IPR058163">
    <property type="entry name" value="LysR-type_TF_proteobact-type"/>
</dbReference>
<protein>
    <submittedName>
        <fullName evidence="6">Transcriptional regulator</fullName>
    </submittedName>
</protein>
<evidence type="ECO:0000313" key="7">
    <source>
        <dbReference type="Proteomes" id="UP000033633"/>
    </source>
</evidence>
<gene>
    <name evidence="6" type="ORF">KY46_03205</name>
</gene>
<evidence type="ECO:0000259" key="5">
    <source>
        <dbReference type="PROSITE" id="PS50931"/>
    </source>
</evidence>
<keyword evidence="3" id="KW-0238">DNA-binding</keyword>
<dbReference type="RefSeq" id="WP_046219203.1">
    <property type="nucleotide sequence ID" value="NZ_JWYV01000002.1"/>
</dbReference>
<dbReference type="CDD" id="cd08422">
    <property type="entry name" value="PBP2_CrgA_like"/>
    <property type="match status" value="1"/>
</dbReference>
<dbReference type="PANTHER" id="PTHR30537:SF66">
    <property type="entry name" value="IRON-REGULATED VIRULENCE REGULATORY PROTEIN IRGB"/>
    <property type="match status" value="1"/>
</dbReference>
<dbReference type="PROSITE" id="PS50931">
    <property type="entry name" value="HTH_LYSR"/>
    <property type="match status" value="1"/>
</dbReference>
<evidence type="ECO:0000313" key="6">
    <source>
        <dbReference type="EMBL" id="KKD00838.1"/>
    </source>
</evidence>
<dbReference type="Pfam" id="PF03466">
    <property type="entry name" value="LysR_substrate"/>
    <property type="match status" value="1"/>
</dbReference>
<keyword evidence="4" id="KW-0804">Transcription</keyword>
<dbReference type="InterPro" id="IPR005119">
    <property type="entry name" value="LysR_subst-bd"/>
</dbReference>
<dbReference type="InterPro" id="IPR036388">
    <property type="entry name" value="WH-like_DNA-bd_sf"/>
</dbReference>
<dbReference type="Proteomes" id="UP000033633">
    <property type="component" value="Unassembled WGS sequence"/>
</dbReference>